<accession>A0A0A8XXJ9</accession>
<reference evidence="1" key="1">
    <citation type="submission" date="2014-09" db="EMBL/GenBank/DDBJ databases">
        <authorList>
            <person name="Magalhaes I.L.F."/>
            <person name="Oliveira U."/>
            <person name="Santos F.R."/>
            <person name="Vidigal T.H.D.A."/>
            <person name="Brescovit A.D."/>
            <person name="Santos A.J."/>
        </authorList>
    </citation>
    <scope>NUCLEOTIDE SEQUENCE</scope>
    <source>
        <tissue evidence="1">Shoot tissue taken approximately 20 cm above the soil surface</tissue>
    </source>
</reference>
<name>A0A0A8XXJ9_ARUDO</name>
<evidence type="ECO:0000313" key="1">
    <source>
        <dbReference type="EMBL" id="JAD18576.1"/>
    </source>
</evidence>
<proteinExistence type="predicted"/>
<sequence>MAGINIHWDHSLDFFNMMQQAKGDRHPAFFMEVFIIATWNIWKQRNGWIFESRQPSFEAWKEGFHEEFLLQMHRFKQTLKITVISWLQNLI</sequence>
<organism evidence="1">
    <name type="scientific">Arundo donax</name>
    <name type="common">Giant reed</name>
    <name type="synonym">Donax arundinaceus</name>
    <dbReference type="NCBI Taxonomy" id="35708"/>
    <lineage>
        <taxon>Eukaryota</taxon>
        <taxon>Viridiplantae</taxon>
        <taxon>Streptophyta</taxon>
        <taxon>Embryophyta</taxon>
        <taxon>Tracheophyta</taxon>
        <taxon>Spermatophyta</taxon>
        <taxon>Magnoliopsida</taxon>
        <taxon>Liliopsida</taxon>
        <taxon>Poales</taxon>
        <taxon>Poaceae</taxon>
        <taxon>PACMAD clade</taxon>
        <taxon>Arundinoideae</taxon>
        <taxon>Arundineae</taxon>
        <taxon>Arundo</taxon>
    </lineage>
</organism>
<protein>
    <submittedName>
        <fullName evidence="1">Uncharacterized protein</fullName>
    </submittedName>
</protein>
<dbReference type="EMBL" id="GBRH01279319">
    <property type="protein sequence ID" value="JAD18576.1"/>
    <property type="molecule type" value="Transcribed_RNA"/>
</dbReference>
<dbReference type="AlphaFoldDB" id="A0A0A8XXJ9"/>
<reference evidence="1" key="2">
    <citation type="journal article" date="2015" name="Data Brief">
        <title>Shoot transcriptome of the giant reed, Arundo donax.</title>
        <authorList>
            <person name="Barrero R.A."/>
            <person name="Guerrero F.D."/>
            <person name="Moolhuijzen P."/>
            <person name="Goolsby J.A."/>
            <person name="Tidwell J."/>
            <person name="Bellgard S.E."/>
            <person name="Bellgard M.I."/>
        </authorList>
    </citation>
    <scope>NUCLEOTIDE SEQUENCE</scope>
    <source>
        <tissue evidence="1">Shoot tissue taken approximately 20 cm above the soil surface</tissue>
    </source>
</reference>